<evidence type="ECO:0000313" key="1">
    <source>
        <dbReference type="EMBL" id="QSX09464.1"/>
    </source>
</evidence>
<keyword evidence="2" id="KW-1185">Reference proteome</keyword>
<organism evidence="1 2">
    <name type="scientific">Alkalibacter rhizosphaerae</name>
    <dbReference type="NCBI Taxonomy" id="2815577"/>
    <lineage>
        <taxon>Bacteria</taxon>
        <taxon>Bacillati</taxon>
        <taxon>Bacillota</taxon>
        <taxon>Clostridia</taxon>
        <taxon>Eubacteriales</taxon>
        <taxon>Eubacteriaceae</taxon>
        <taxon>Alkalibacter</taxon>
    </lineage>
</organism>
<dbReference type="AlphaFoldDB" id="A0A974XGJ8"/>
<name>A0A974XGJ8_9FIRM</name>
<dbReference type="KEGG" id="alka:J0B03_05215"/>
<dbReference type="Proteomes" id="UP000663499">
    <property type="component" value="Chromosome"/>
</dbReference>
<protein>
    <submittedName>
        <fullName evidence="1">Uncharacterized protein</fullName>
    </submittedName>
</protein>
<proteinExistence type="predicted"/>
<reference evidence="1" key="1">
    <citation type="submission" date="2021-03" db="EMBL/GenBank/DDBJ databases">
        <title>Alkalibacter marinus sp. nov., isolated from tidal flat sediment.</title>
        <authorList>
            <person name="Namirimu T."/>
            <person name="Yang J.-A."/>
            <person name="Yang S.-H."/>
            <person name="Kim Y.-J."/>
            <person name="Kwon K.K."/>
        </authorList>
    </citation>
    <scope>NUCLEOTIDE SEQUENCE</scope>
    <source>
        <strain evidence="1">ES005</strain>
    </source>
</reference>
<dbReference type="EMBL" id="CP071444">
    <property type="protein sequence ID" value="QSX09464.1"/>
    <property type="molecule type" value="Genomic_DNA"/>
</dbReference>
<sequence length="46" mass="5204">MGFVGQDPHYPMPTLWLRGTVSVLFKQHEMERAVLLAKEGGSKTIF</sequence>
<evidence type="ECO:0000313" key="2">
    <source>
        <dbReference type="Proteomes" id="UP000663499"/>
    </source>
</evidence>
<accession>A0A974XGJ8</accession>
<gene>
    <name evidence="1" type="ORF">J0B03_05215</name>
</gene>
<dbReference type="RefSeq" id="WP_207300799.1">
    <property type="nucleotide sequence ID" value="NZ_CP071444.1"/>
</dbReference>